<dbReference type="CDD" id="cd02440">
    <property type="entry name" value="AdoMet_MTases"/>
    <property type="match status" value="1"/>
</dbReference>
<keyword evidence="6" id="KW-1185">Reference proteome</keyword>
<comment type="subunit">
    <text evidence="4">Homodimer.</text>
</comment>
<feature type="binding site" evidence="4">
    <location>
        <position position="133"/>
    </location>
    <ligand>
        <name>Mg(2+)</name>
        <dbReference type="ChEBI" id="CHEBI:18420"/>
    </ligand>
</feature>
<dbReference type="Pfam" id="PF01596">
    <property type="entry name" value="Methyltransf_3"/>
    <property type="match status" value="1"/>
</dbReference>
<dbReference type="Gene3D" id="3.40.50.150">
    <property type="entry name" value="Vaccinia Virus protein VP39"/>
    <property type="match status" value="1"/>
</dbReference>
<keyword evidence="3 4" id="KW-0949">S-adenosyl-L-methionine</keyword>
<accession>A0ABY7QU69</accession>
<evidence type="ECO:0000256" key="4">
    <source>
        <dbReference type="HAMAP-Rule" id="MF_02217"/>
    </source>
</evidence>
<dbReference type="InterPro" id="IPR029063">
    <property type="entry name" value="SAM-dependent_MTases_sf"/>
</dbReference>
<feature type="binding site" evidence="4">
    <location>
        <position position="40"/>
    </location>
    <ligand>
        <name>S-adenosyl-L-methionine</name>
        <dbReference type="ChEBI" id="CHEBI:59789"/>
    </ligand>
</feature>
<evidence type="ECO:0000256" key="1">
    <source>
        <dbReference type="ARBA" id="ARBA00022603"/>
    </source>
</evidence>
<feature type="binding site" evidence="4">
    <location>
        <position position="159"/>
    </location>
    <ligand>
        <name>Mg(2+)</name>
        <dbReference type="ChEBI" id="CHEBI:18420"/>
    </ligand>
</feature>
<name>A0ABY7QU69_9FIRM</name>
<dbReference type="EC" id="2.1.1.-" evidence="4"/>
<dbReference type="SUPFAM" id="SSF53335">
    <property type="entry name" value="S-adenosyl-L-methionine-dependent methyltransferases"/>
    <property type="match status" value="1"/>
</dbReference>
<dbReference type="InterPro" id="IPR050362">
    <property type="entry name" value="Cation-dep_OMT"/>
</dbReference>
<dbReference type="RefSeq" id="WP_271191863.1">
    <property type="nucleotide sequence ID" value="NZ_CP115667.1"/>
</dbReference>
<evidence type="ECO:0000256" key="2">
    <source>
        <dbReference type="ARBA" id="ARBA00022679"/>
    </source>
</evidence>
<dbReference type="InterPro" id="IPR043675">
    <property type="entry name" value="TrmR_methyltr"/>
</dbReference>
<evidence type="ECO:0000313" key="6">
    <source>
        <dbReference type="Proteomes" id="UP001210339"/>
    </source>
</evidence>
<protein>
    <recommendedName>
        <fullName evidence="4">tRNA 5-hydroxyuridine methyltransferase</fullName>
        <ecNumber evidence="4">2.1.1.-</ecNumber>
    </recommendedName>
    <alternativeName>
        <fullName evidence="4">ho5U methyltransferase</fullName>
    </alternativeName>
</protein>
<dbReference type="Proteomes" id="UP001210339">
    <property type="component" value="Chromosome"/>
</dbReference>
<keyword evidence="1 4" id="KW-0489">Methyltransferase</keyword>
<gene>
    <name evidence="4" type="primary">trmR</name>
    <name evidence="5" type="ORF">O6R05_01975</name>
</gene>
<feature type="binding site" evidence="4">
    <location>
        <position position="160"/>
    </location>
    <ligand>
        <name>Mg(2+)</name>
        <dbReference type="ChEBI" id="CHEBI:18420"/>
    </ligand>
</feature>
<dbReference type="PROSITE" id="PS51682">
    <property type="entry name" value="SAM_OMT_I"/>
    <property type="match status" value="1"/>
</dbReference>
<dbReference type="InterPro" id="IPR002935">
    <property type="entry name" value="SAM_O-MeTrfase"/>
</dbReference>
<evidence type="ECO:0000313" key="5">
    <source>
        <dbReference type="EMBL" id="WBW50332.1"/>
    </source>
</evidence>
<keyword evidence="4" id="KW-0819">tRNA processing</keyword>
<feature type="binding site" evidence="4">
    <location>
        <position position="133"/>
    </location>
    <ligand>
        <name>S-adenosyl-L-methionine</name>
        <dbReference type="ChEBI" id="CHEBI:59789"/>
    </ligand>
</feature>
<sequence length="218" mass="24792">MRDDRQINYDHVVAYLESFDDPARLADLKDYAAAQAVPIVEYETERMIHFLLATLKAESLLEIGTAIGYSAISFAREASLKRLLTLELRDDYTHIARQNIASYGLEAVIEVRQGDALDTLQDIDETFDVIFMDAAKGQYQKYYDLAMPLLKPEGVLICDNVLFRGQVTNDALMLKRTKTMVQRLRRFLDAVLHDDTVVATLIPIGDGVLLVRRQHEKN</sequence>
<keyword evidence="4" id="KW-0460">Magnesium</keyword>
<organism evidence="5 6">
    <name type="scientific">Peptoniphilus equinus</name>
    <dbReference type="NCBI Taxonomy" id="3016343"/>
    <lineage>
        <taxon>Bacteria</taxon>
        <taxon>Bacillati</taxon>
        <taxon>Bacillota</taxon>
        <taxon>Tissierellia</taxon>
        <taxon>Tissierellales</taxon>
        <taxon>Peptoniphilaceae</taxon>
        <taxon>Peptoniphilus</taxon>
    </lineage>
</organism>
<comment type="similarity">
    <text evidence="4">Belongs to the class I-like SAM-binding methyltransferase superfamily. Cation-dependent O-methyltransferase family.</text>
</comment>
<dbReference type="HAMAP" id="MF_02217">
    <property type="entry name" value="TrmR_methyltr"/>
    <property type="match status" value="1"/>
</dbReference>
<feature type="binding site" evidence="4">
    <location>
        <begin position="115"/>
        <end position="116"/>
    </location>
    <ligand>
        <name>S-adenosyl-L-methionine</name>
        <dbReference type="ChEBI" id="CHEBI:59789"/>
    </ligand>
</feature>
<evidence type="ECO:0000256" key="3">
    <source>
        <dbReference type="ARBA" id="ARBA00022691"/>
    </source>
</evidence>
<dbReference type="PANTHER" id="PTHR10509:SF14">
    <property type="entry name" value="CAFFEOYL-COA O-METHYLTRANSFERASE 3-RELATED"/>
    <property type="match status" value="1"/>
</dbReference>
<comment type="function">
    <text evidence="4">Catalyzes the methylation of 5-hydroxyuridine (ho5U) to form 5-methoxyuridine (mo5U) at position 34 in tRNAs.</text>
</comment>
<feature type="binding site" evidence="4">
    <location>
        <position position="70"/>
    </location>
    <ligand>
        <name>S-adenosyl-L-methionine</name>
        <dbReference type="ChEBI" id="CHEBI:59789"/>
    </ligand>
</feature>
<feature type="binding site" evidence="4">
    <location>
        <position position="87"/>
    </location>
    <ligand>
        <name>S-adenosyl-L-methionine</name>
        <dbReference type="ChEBI" id="CHEBI:59789"/>
    </ligand>
</feature>
<dbReference type="PANTHER" id="PTHR10509">
    <property type="entry name" value="O-METHYLTRANSFERASE-RELATED"/>
    <property type="match status" value="1"/>
</dbReference>
<proteinExistence type="inferred from homology"/>
<reference evidence="5 6" key="1">
    <citation type="submission" date="2023-01" db="EMBL/GenBank/DDBJ databases">
        <authorList>
            <person name="Lee S.H."/>
            <person name="Jung H.S."/>
            <person name="Yun J.U."/>
        </authorList>
    </citation>
    <scope>NUCLEOTIDE SEQUENCE [LARGE SCALE GENOMIC DNA]</scope>
    <source>
        <strain evidence="5 6">CBA3646</strain>
    </source>
</reference>
<dbReference type="EMBL" id="CP115667">
    <property type="protein sequence ID" value="WBW50332.1"/>
    <property type="molecule type" value="Genomic_DNA"/>
</dbReference>
<comment type="catalytic activity">
    <reaction evidence="4">
        <text>5-hydroxyuridine(34) in tRNA + S-adenosyl-L-methionine = 5-methoxyuridine(34) in tRNA + S-adenosyl-L-homocysteine + H(+)</text>
        <dbReference type="Rhea" id="RHEA:60524"/>
        <dbReference type="Rhea" id="RHEA-COMP:13381"/>
        <dbReference type="Rhea" id="RHEA-COMP:15591"/>
        <dbReference type="ChEBI" id="CHEBI:15378"/>
        <dbReference type="ChEBI" id="CHEBI:57856"/>
        <dbReference type="ChEBI" id="CHEBI:59789"/>
        <dbReference type="ChEBI" id="CHEBI:136877"/>
        <dbReference type="ChEBI" id="CHEBI:143860"/>
    </reaction>
</comment>
<keyword evidence="4" id="KW-0479">Metal-binding</keyword>
<keyword evidence="2 4" id="KW-0808">Transferase</keyword>